<dbReference type="SUPFAM" id="SSF57850">
    <property type="entry name" value="RING/U-box"/>
    <property type="match status" value="1"/>
</dbReference>
<feature type="compositionally biased region" description="Polar residues" evidence="5">
    <location>
        <begin position="588"/>
        <end position="597"/>
    </location>
</feature>
<keyword evidence="3" id="KW-0862">Zinc</keyword>
<feature type="region of interest" description="Disordered" evidence="5">
    <location>
        <begin position="588"/>
        <end position="634"/>
    </location>
</feature>
<dbReference type="GO" id="GO:0016567">
    <property type="term" value="P:protein ubiquitination"/>
    <property type="evidence" value="ECO:0007669"/>
    <property type="project" value="TreeGrafter"/>
</dbReference>
<feature type="domain" description="CTCHY-type" evidence="8">
    <location>
        <begin position="211"/>
        <end position="277"/>
    </location>
</feature>
<evidence type="ECO:0000256" key="3">
    <source>
        <dbReference type="ARBA" id="ARBA00022833"/>
    </source>
</evidence>
<dbReference type="PROSITE" id="PS51270">
    <property type="entry name" value="ZF_CTCHY"/>
    <property type="match status" value="1"/>
</dbReference>
<dbReference type="PROSITE" id="PS51266">
    <property type="entry name" value="ZF_CHY"/>
    <property type="match status" value="1"/>
</dbReference>
<accession>A0A6H0XUY6</accession>
<feature type="compositionally biased region" description="Low complexity" evidence="5">
    <location>
        <begin position="460"/>
        <end position="478"/>
    </location>
</feature>
<keyword evidence="10" id="KW-1185">Reference proteome</keyword>
<protein>
    <recommendedName>
        <fullName evidence="11">RING-type domain-containing protein</fullName>
    </recommendedName>
</protein>
<dbReference type="PANTHER" id="PTHR21319">
    <property type="entry name" value="RING FINGER AND CHY ZINC FINGER DOMAIN-CONTAINING PROTEIN 1"/>
    <property type="match status" value="1"/>
</dbReference>
<dbReference type="SUPFAM" id="SSF161219">
    <property type="entry name" value="CHY zinc finger-like"/>
    <property type="match status" value="1"/>
</dbReference>
<dbReference type="InterPro" id="IPR008913">
    <property type="entry name" value="Znf_CHY"/>
</dbReference>
<evidence type="ECO:0000313" key="9">
    <source>
        <dbReference type="EMBL" id="QIW98259.1"/>
    </source>
</evidence>
<evidence type="ECO:0000313" key="10">
    <source>
        <dbReference type="Proteomes" id="UP000503462"/>
    </source>
</evidence>
<dbReference type="OrthoDB" id="411372at2759"/>
<dbReference type="AlphaFoldDB" id="A0A6H0XUY6"/>
<dbReference type="SMART" id="SM00184">
    <property type="entry name" value="RING"/>
    <property type="match status" value="1"/>
</dbReference>
<dbReference type="Pfam" id="PF05495">
    <property type="entry name" value="zf-CHY"/>
    <property type="match status" value="1"/>
</dbReference>
<evidence type="ECO:0000259" key="8">
    <source>
        <dbReference type="PROSITE" id="PS51270"/>
    </source>
</evidence>
<dbReference type="Gene3D" id="2.20.28.10">
    <property type="match status" value="1"/>
</dbReference>
<proteinExistence type="predicted"/>
<dbReference type="InterPro" id="IPR039512">
    <property type="entry name" value="RCHY1_zinc-ribbon"/>
</dbReference>
<dbReference type="InterPro" id="IPR037275">
    <property type="entry name" value="Znf_CTCHY_sf"/>
</dbReference>
<dbReference type="Proteomes" id="UP000503462">
    <property type="component" value="Chromosome 2"/>
</dbReference>
<dbReference type="CDD" id="cd16464">
    <property type="entry name" value="RING-H2_Pirh2-like"/>
    <property type="match status" value="1"/>
</dbReference>
<feature type="compositionally biased region" description="Low complexity" evidence="5">
    <location>
        <begin position="598"/>
        <end position="612"/>
    </location>
</feature>
<dbReference type="GO" id="GO:0061630">
    <property type="term" value="F:ubiquitin protein ligase activity"/>
    <property type="evidence" value="ECO:0007669"/>
    <property type="project" value="TreeGrafter"/>
</dbReference>
<dbReference type="GO" id="GO:0008270">
    <property type="term" value="F:zinc ion binding"/>
    <property type="evidence" value="ECO:0007669"/>
    <property type="project" value="UniProtKB-KW"/>
</dbReference>
<evidence type="ECO:0000256" key="1">
    <source>
        <dbReference type="ARBA" id="ARBA00022723"/>
    </source>
</evidence>
<evidence type="ECO:0000256" key="4">
    <source>
        <dbReference type="PROSITE-ProRule" id="PRU00601"/>
    </source>
</evidence>
<feature type="compositionally biased region" description="Basic and acidic residues" evidence="5">
    <location>
        <begin position="10"/>
        <end position="28"/>
    </location>
</feature>
<dbReference type="Pfam" id="PF13639">
    <property type="entry name" value="zf-RING_2"/>
    <property type="match status" value="1"/>
</dbReference>
<evidence type="ECO:0000259" key="7">
    <source>
        <dbReference type="PROSITE" id="PS51266"/>
    </source>
</evidence>
<name>A0A6H0XUY6_9PEZI</name>
<feature type="domain" description="RING-type" evidence="6">
    <location>
        <begin position="278"/>
        <end position="320"/>
    </location>
</feature>
<dbReference type="Gene3D" id="3.30.40.10">
    <property type="entry name" value="Zinc/RING finger domain, C3HC4 (zinc finger)"/>
    <property type="match status" value="1"/>
</dbReference>
<dbReference type="PROSITE" id="PS50089">
    <property type="entry name" value="ZF_RING_2"/>
    <property type="match status" value="1"/>
</dbReference>
<evidence type="ECO:0000256" key="5">
    <source>
        <dbReference type="SAM" id="MobiDB-lite"/>
    </source>
</evidence>
<dbReference type="GO" id="GO:0005634">
    <property type="term" value="C:nucleus"/>
    <property type="evidence" value="ECO:0007669"/>
    <property type="project" value="TreeGrafter"/>
</dbReference>
<organism evidence="9 10">
    <name type="scientific">Peltaster fructicola</name>
    <dbReference type="NCBI Taxonomy" id="286661"/>
    <lineage>
        <taxon>Eukaryota</taxon>
        <taxon>Fungi</taxon>
        <taxon>Dikarya</taxon>
        <taxon>Ascomycota</taxon>
        <taxon>Pezizomycotina</taxon>
        <taxon>Dothideomycetes</taxon>
        <taxon>Dothideomycetes incertae sedis</taxon>
        <taxon>Peltaster</taxon>
    </lineage>
</organism>
<evidence type="ECO:0000256" key="2">
    <source>
        <dbReference type="ARBA" id="ARBA00022771"/>
    </source>
</evidence>
<dbReference type="GO" id="GO:0006511">
    <property type="term" value="P:ubiquitin-dependent protein catabolic process"/>
    <property type="evidence" value="ECO:0007669"/>
    <property type="project" value="TreeGrafter"/>
</dbReference>
<feature type="region of interest" description="Disordered" evidence="5">
    <location>
        <begin position="88"/>
        <end position="112"/>
    </location>
</feature>
<dbReference type="InterPro" id="IPR017921">
    <property type="entry name" value="Znf_CTCHY"/>
</dbReference>
<feature type="region of interest" description="Disordered" evidence="5">
    <location>
        <begin position="1"/>
        <end position="28"/>
    </location>
</feature>
<dbReference type="Pfam" id="PF14599">
    <property type="entry name" value="zinc_ribbon_6"/>
    <property type="match status" value="1"/>
</dbReference>
<gene>
    <name evidence="9" type="ORF">AMS68_003777</name>
</gene>
<dbReference type="EMBL" id="CP051140">
    <property type="protein sequence ID" value="QIW98259.1"/>
    <property type="molecule type" value="Genomic_DNA"/>
</dbReference>
<feature type="compositionally biased region" description="Basic and acidic residues" evidence="5">
    <location>
        <begin position="100"/>
        <end position="112"/>
    </location>
</feature>
<dbReference type="InterPro" id="IPR013083">
    <property type="entry name" value="Znf_RING/FYVE/PHD"/>
</dbReference>
<dbReference type="PANTHER" id="PTHR21319:SF0">
    <property type="entry name" value="AND RING FINGER DOMAIN PROTEIN, PUTATIVE (AFU_ORTHOLOGUE AFUA_1G08900)-RELATED"/>
    <property type="match status" value="1"/>
</dbReference>
<evidence type="ECO:0008006" key="11">
    <source>
        <dbReference type="Google" id="ProtNLM"/>
    </source>
</evidence>
<keyword evidence="1" id="KW-0479">Metal-binding</keyword>
<feature type="domain" description="CHY-type" evidence="7">
    <location>
        <begin position="138"/>
        <end position="209"/>
    </location>
</feature>
<dbReference type="SUPFAM" id="SSF161245">
    <property type="entry name" value="Zinc hairpin stack"/>
    <property type="match status" value="1"/>
</dbReference>
<evidence type="ECO:0000259" key="6">
    <source>
        <dbReference type="PROSITE" id="PS50089"/>
    </source>
</evidence>
<keyword evidence="2 4" id="KW-0863">Zinc-finger</keyword>
<dbReference type="InterPro" id="IPR001841">
    <property type="entry name" value="Znf_RING"/>
</dbReference>
<sequence length="651" mass="73460">MSRATPVEEISAHDADERRQSSANERGLERMQECGIPEDDGMRTLREKLHEIRLLAISTDERARRMHELMTKDYLTHLATNDGLKSRMQSISLSDPPTDEASHDNPYHLQHGDLELSFSPLPTTTDHDHDDETVEEEDEGLVLGCIHYKRNVKIQCFDCKRWYPCRHCHDAARDLPFQHNLNRKKTENMLCMLCKTPQPAGEVCCNCGQYAAWYYCSKCKLWDNDSNKRIYHCDDCGLCRIGEGLGKDFVHCRRCNVCISIGASAAHPCIERATDSDCPLCLTYLFESQTPVISLPCGHYMHGECYKDLMAVTYKCPVCNKSAVNMETQWRKMDDEIAAQPMPEDDQDLANLLPHVDEQTANTEDTSTRPRRPRVVWIGCNDCGGRCHTPFHWLGLKCQVCGGYNTNQMAPPAGRETETERVLRQQAQHRQHDFTGNFVLRDGGVGVVTEDDVDCIDSAYARSSSPSSSPAQPSAQRAHSPRGRYFVQPELPRRSSFTAPRFTTPRFTAPSMPNLPALPRMPDLPSLQDMALPSLPQMQMPNIPHGFAMPSIELPRFLPYDMVSVISRSLSPMRYYREGVERRASFRRSMSGTTWRNSGSASSWESDADASGQRCAKRTSSGSEDGSVGTEDTEHVILEEEDIFDGLIGHR</sequence>
<reference evidence="9 10" key="1">
    <citation type="journal article" date="2016" name="Sci. Rep.">
        <title>Peltaster fructicola genome reveals evolution from an invasive phytopathogen to an ectophytic parasite.</title>
        <authorList>
            <person name="Xu C."/>
            <person name="Chen H."/>
            <person name="Gleason M.L."/>
            <person name="Xu J.R."/>
            <person name="Liu H."/>
            <person name="Zhang R."/>
            <person name="Sun G."/>
        </authorList>
    </citation>
    <scope>NUCLEOTIDE SEQUENCE [LARGE SCALE GENOMIC DNA]</scope>
    <source>
        <strain evidence="9 10">LNHT1506</strain>
    </source>
</reference>
<feature type="region of interest" description="Disordered" evidence="5">
    <location>
        <begin position="460"/>
        <end position="490"/>
    </location>
</feature>
<dbReference type="InterPro" id="IPR037274">
    <property type="entry name" value="Znf_CHY_sf"/>
</dbReference>